<feature type="transmembrane region" description="Helical" evidence="6">
    <location>
        <begin position="192"/>
        <end position="210"/>
    </location>
</feature>
<dbReference type="GO" id="GO:0006825">
    <property type="term" value="P:copper ion transport"/>
    <property type="evidence" value="ECO:0007669"/>
    <property type="project" value="InterPro"/>
</dbReference>
<organism evidence="8 9">
    <name type="scientific">Kluyvera intermedia</name>
    <name type="common">Enterobacter intermedius</name>
    <dbReference type="NCBI Taxonomy" id="61648"/>
    <lineage>
        <taxon>Bacteria</taxon>
        <taxon>Pseudomonadati</taxon>
        <taxon>Pseudomonadota</taxon>
        <taxon>Gammaproteobacteria</taxon>
        <taxon>Enterobacterales</taxon>
        <taxon>Enterobacteriaceae</taxon>
        <taxon>Kluyvera</taxon>
    </lineage>
</organism>
<dbReference type="NCBIfam" id="NF033808">
    <property type="entry name" value="copper_CopD"/>
    <property type="match status" value="1"/>
</dbReference>
<dbReference type="Pfam" id="PF05425">
    <property type="entry name" value="CopD"/>
    <property type="match status" value="1"/>
</dbReference>
<reference evidence="8" key="1">
    <citation type="journal article" date="2018" name="Genome Biol.">
        <title>SKESA: strategic k-mer extension for scrupulous assemblies.</title>
        <authorList>
            <person name="Souvorov A."/>
            <person name="Agarwala R."/>
            <person name="Lipman D.J."/>
        </authorList>
    </citation>
    <scope>NUCLEOTIDE SEQUENCE</scope>
    <source>
        <strain evidence="8">CAVp300</strain>
    </source>
</reference>
<feature type="transmembrane region" description="Helical" evidence="6">
    <location>
        <begin position="43"/>
        <end position="64"/>
    </location>
</feature>
<feature type="domain" description="Copper resistance protein D" evidence="7">
    <location>
        <begin position="186"/>
        <end position="282"/>
    </location>
</feature>
<accession>A0A9P3T7K1</accession>
<dbReference type="InterPro" id="IPR008457">
    <property type="entry name" value="Cu-R_CopD_dom"/>
</dbReference>
<evidence type="ECO:0000256" key="5">
    <source>
        <dbReference type="ARBA" id="ARBA00023136"/>
    </source>
</evidence>
<feature type="transmembrane region" description="Helical" evidence="6">
    <location>
        <begin position="84"/>
        <end position="106"/>
    </location>
</feature>
<reference evidence="8" key="2">
    <citation type="submission" date="2020-10" db="EMBL/GenBank/DDBJ databases">
        <authorList>
            <consortium name="NCBI Pathogen Detection Project"/>
        </authorList>
    </citation>
    <scope>NUCLEOTIDE SEQUENCE</scope>
    <source>
        <strain evidence="8">CAVp300</strain>
    </source>
</reference>
<comment type="caution">
    <text evidence="8">The sequence shown here is derived from an EMBL/GenBank/DDBJ whole genome shotgun (WGS) entry which is preliminary data.</text>
</comment>
<name>A0A9P3T7K1_KLUIN</name>
<dbReference type="PANTHER" id="PTHR34820:SF4">
    <property type="entry name" value="INNER MEMBRANE PROTEIN YEBZ"/>
    <property type="match status" value="1"/>
</dbReference>
<dbReference type="PANTHER" id="PTHR34820">
    <property type="entry name" value="INNER MEMBRANE PROTEIN YEBZ"/>
    <property type="match status" value="1"/>
</dbReference>
<evidence type="ECO:0000256" key="3">
    <source>
        <dbReference type="ARBA" id="ARBA00022692"/>
    </source>
</evidence>
<dbReference type="Proteomes" id="UP000867740">
    <property type="component" value="Unassembled WGS sequence"/>
</dbReference>
<feature type="transmembrane region" description="Helical" evidence="6">
    <location>
        <begin position="12"/>
        <end position="31"/>
    </location>
</feature>
<dbReference type="GO" id="GO:0046688">
    <property type="term" value="P:response to copper ion"/>
    <property type="evidence" value="ECO:0007669"/>
    <property type="project" value="UniProtKB-UniRule"/>
</dbReference>
<feature type="transmembrane region" description="Helical" evidence="6">
    <location>
        <begin position="261"/>
        <end position="286"/>
    </location>
</feature>
<dbReference type="RefSeq" id="WP_047370887.1">
    <property type="nucleotide sequence ID" value="NZ_CABMNU010000005.1"/>
</dbReference>
<comment type="subcellular location">
    <subcellularLocation>
        <location evidence="6">Cell inner membrane</location>
        <topology evidence="6">Multi-pass membrane protein</topology>
    </subcellularLocation>
    <subcellularLocation>
        <location evidence="1">Cell membrane</location>
        <topology evidence="1">Multi-pass membrane protein</topology>
    </subcellularLocation>
</comment>
<evidence type="ECO:0000256" key="2">
    <source>
        <dbReference type="ARBA" id="ARBA00022475"/>
    </source>
</evidence>
<keyword evidence="5 6" id="KW-0472">Membrane</keyword>
<dbReference type="EMBL" id="DACSUM010000013">
    <property type="protein sequence ID" value="HAT3581676.1"/>
    <property type="molecule type" value="Genomic_DNA"/>
</dbReference>
<sequence length="289" mass="31878">MLTAGYIGLRGIHFAALMLLFGCALFISRLAPRHLLLVMVTRFTGLIRLCLCMGALSAVFMFALQGGIMGDGWKDVFSPQTWRLLAGTQFGSIWLWQMFIAVMTMFVGYLQPKQQGRLVLLTGAQLILLAGVGHAAMHEGIAGILQRANHALHLLCAATWLGGLLPVLFCMRLSQARWREYAVSSMMRFSRYGHVAVAGVLVTGMINSLFIQGTLWSTQTGYGRMLLIKCALVALMVAIALANRYVLVPRLGLKNSQARHFLIWMTWTEVVLGALVLAAVSLFATWEPF</sequence>
<keyword evidence="4 6" id="KW-1133">Transmembrane helix</keyword>
<dbReference type="InterPro" id="IPR047689">
    <property type="entry name" value="CopD"/>
</dbReference>
<evidence type="ECO:0000313" key="9">
    <source>
        <dbReference type="Proteomes" id="UP000867740"/>
    </source>
</evidence>
<evidence type="ECO:0000313" key="8">
    <source>
        <dbReference type="EMBL" id="HAT3581676.1"/>
    </source>
</evidence>
<evidence type="ECO:0000256" key="6">
    <source>
        <dbReference type="RuleBase" id="RU369037"/>
    </source>
</evidence>
<feature type="transmembrane region" description="Helical" evidence="6">
    <location>
        <begin position="150"/>
        <end position="171"/>
    </location>
</feature>
<dbReference type="InterPro" id="IPR032694">
    <property type="entry name" value="CopC/D"/>
</dbReference>
<dbReference type="AlphaFoldDB" id="A0A9P3T7K1"/>
<feature type="transmembrane region" description="Helical" evidence="6">
    <location>
        <begin position="222"/>
        <end position="241"/>
    </location>
</feature>
<dbReference type="GO" id="GO:0005886">
    <property type="term" value="C:plasma membrane"/>
    <property type="evidence" value="ECO:0007669"/>
    <property type="project" value="UniProtKB-SubCell"/>
</dbReference>
<feature type="transmembrane region" description="Helical" evidence="6">
    <location>
        <begin position="118"/>
        <end position="138"/>
    </location>
</feature>
<comment type="function">
    <text evidence="6">Involved in copper resistance.</text>
</comment>
<keyword evidence="6" id="KW-0997">Cell inner membrane</keyword>
<keyword evidence="6" id="KW-0186">Copper</keyword>
<evidence type="ECO:0000259" key="7">
    <source>
        <dbReference type="Pfam" id="PF05425"/>
    </source>
</evidence>
<protein>
    <recommendedName>
        <fullName evidence="6">Copper resistance protein D</fullName>
    </recommendedName>
</protein>
<keyword evidence="3 6" id="KW-0812">Transmembrane</keyword>
<comment type="similarity">
    <text evidence="6">Belongs to the CopD family.</text>
</comment>
<gene>
    <name evidence="8" type="primary">copD</name>
    <name evidence="8" type="ORF">I8531_001971</name>
</gene>
<proteinExistence type="inferred from homology"/>
<keyword evidence="2 6" id="KW-1003">Cell membrane</keyword>
<evidence type="ECO:0000256" key="1">
    <source>
        <dbReference type="ARBA" id="ARBA00004651"/>
    </source>
</evidence>
<evidence type="ECO:0000256" key="4">
    <source>
        <dbReference type="ARBA" id="ARBA00022989"/>
    </source>
</evidence>